<dbReference type="EMBL" id="QRNB01000046">
    <property type="protein sequence ID" value="RHK09769.1"/>
    <property type="molecule type" value="Genomic_DNA"/>
</dbReference>
<dbReference type="Pfam" id="PF03235">
    <property type="entry name" value="GmrSD_N"/>
    <property type="match status" value="1"/>
</dbReference>
<dbReference type="InterPro" id="IPR004919">
    <property type="entry name" value="GmrSD_N"/>
</dbReference>
<protein>
    <submittedName>
        <fullName evidence="2">DUF262 domain-containing protein</fullName>
    </submittedName>
</protein>
<feature type="domain" description="GmrSD restriction endonucleases N-terminal" evidence="1">
    <location>
        <begin position="21"/>
        <end position="191"/>
    </location>
</feature>
<proteinExistence type="predicted"/>
<dbReference type="AlphaFoldDB" id="A0A415F292"/>
<gene>
    <name evidence="2" type="ORF">DW079_09400</name>
</gene>
<organism evidence="2 3">
    <name type="scientific">Segatella copri</name>
    <dbReference type="NCBI Taxonomy" id="165179"/>
    <lineage>
        <taxon>Bacteria</taxon>
        <taxon>Pseudomonadati</taxon>
        <taxon>Bacteroidota</taxon>
        <taxon>Bacteroidia</taxon>
        <taxon>Bacteroidales</taxon>
        <taxon>Prevotellaceae</taxon>
        <taxon>Segatella</taxon>
    </lineage>
</organism>
<comment type="caution">
    <text evidence="2">The sequence shown here is derived from an EMBL/GenBank/DDBJ whole genome shotgun (WGS) entry which is preliminary data.</text>
</comment>
<evidence type="ECO:0000313" key="2">
    <source>
        <dbReference type="EMBL" id="RHK09769.1"/>
    </source>
</evidence>
<reference evidence="2 3" key="1">
    <citation type="submission" date="2018-08" db="EMBL/GenBank/DDBJ databases">
        <title>A genome reference for cultivated species of the human gut microbiota.</title>
        <authorList>
            <person name="Zou Y."/>
            <person name="Xue W."/>
            <person name="Luo G."/>
        </authorList>
    </citation>
    <scope>NUCLEOTIDE SEQUENCE [LARGE SCALE GENOMIC DNA]</scope>
    <source>
        <strain evidence="2 3">AF46-2NS</strain>
    </source>
</reference>
<evidence type="ECO:0000259" key="1">
    <source>
        <dbReference type="Pfam" id="PF03235"/>
    </source>
</evidence>
<sequence>MMAITDVSKPCNLDFIYGSTKGGRFLPLDGQQRLTTLFLLHWYLIARNMHNDKESTMQIAGVKVWEEHKFEYETRLSSSAFCTKLKLLKEIDGKELVSRVIKEQPWFSDSWLLDPSVVSMLELLDSLNNKVNGVLAKGVDLHDMLSYLLETKCVNFDQLDMGKFKLTDSLYVKMNGRGKQLTVFENWKARFIQLLENKYSFTCYEWSDEKRKDYAKSLKDYFAHSIEHEWTDLFWNYAKTDYKERFVKFSQMSQDEQEANPLEGPLIDSLFTNYYNYILKLCYYEITADSEVAYDEKQEKDLLSNSDVVKFIFWTLDFFAGIGNIKSFFEELFYLDTKDEAIAKSKTKLFLSDEPDADIFRMVIANKCSVDNQVLLFLLLKYCKQNKVDCVDENLRRYVRWCRNYLEDKNQRLTVDMKMHSNVRLNDLSSYLSDAGAFIKAPADLKAALEDDVFILMENSGYLHGYLKAFDLANPNLAIDFFMAFRSASNIEKMRLLVAYGFTGADWGWCAHGTRHFFGNGERWDTLFRHAATAKALKPILTEIAKDYASTPDISKLIDTKLCELVSKREYSFAYYIIKYRDFAESSVWWRMDDGKSGLHFFSYANEFDVITISQYNSRPLNAYHTDPYACVVAQYFRHNYPDLYNDLDYTSRYSDKAWITYKGNNVLYFTSDGFTIIDCIGERHVLVGKNQDRIDKAIDELKKYFSIQ</sequence>
<dbReference type="Proteomes" id="UP000286211">
    <property type="component" value="Unassembled WGS sequence"/>
</dbReference>
<name>A0A415F292_9BACT</name>
<accession>A0A415F292</accession>
<evidence type="ECO:0000313" key="3">
    <source>
        <dbReference type="Proteomes" id="UP000286211"/>
    </source>
</evidence>